<dbReference type="Gene3D" id="1.10.510.10">
    <property type="entry name" value="Transferase(Phosphotransferase) domain 1"/>
    <property type="match status" value="1"/>
</dbReference>
<dbReference type="PROSITE" id="PS50011">
    <property type="entry name" value="PROTEIN_KINASE_DOM"/>
    <property type="match status" value="1"/>
</dbReference>
<comment type="caution">
    <text evidence="3">The sequence shown here is derived from an EMBL/GenBank/DDBJ whole genome shotgun (WGS) entry which is preliminary data.</text>
</comment>
<proteinExistence type="predicted"/>
<accession>A0A9W7GG76</accession>
<dbReference type="Proteomes" id="UP001165065">
    <property type="component" value="Unassembled WGS sequence"/>
</dbReference>
<feature type="compositionally biased region" description="Basic and acidic residues" evidence="1">
    <location>
        <begin position="107"/>
        <end position="121"/>
    </location>
</feature>
<dbReference type="PANTHER" id="PTHR24362">
    <property type="entry name" value="SERINE/THREONINE-PROTEIN KINASE NEK"/>
    <property type="match status" value="1"/>
</dbReference>
<reference evidence="4" key="1">
    <citation type="journal article" date="2023" name="Commun. Biol.">
        <title>Genome analysis of Parmales, the sister group of diatoms, reveals the evolutionary specialization of diatoms from phago-mixotrophs to photoautotrophs.</title>
        <authorList>
            <person name="Ban H."/>
            <person name="Sato S."/>
            <person name="Yoshikawa S."/>
            <person name="Yamada K."/>
            <person name="Nakamura Y."/>
            <person name="Ichinomiya M."/>
            <person name="Sato N."/>
            <person name="Blanc-Mathieu R."/>
            <person name="Endo H."/>
            <person name="Kuwata A."/>
            <person name="Ogata H."/>
        </authorList>
    </citation>
    <scope>NUCLEOTIDE SEQUENCE [LARGE SCALE GENOMIC DNA]</scope>
</reference>
<dbReference type="EMBL" id="BRYA01000208">
    <property type="protein sequence ID" value="GMI44151.1"/>
    <property type="molecule type" value="Genomic_DNA"/>
</dbReference>
<dbReference type="GO" id="GO:0004672">
    <property type="term" value="F:protein kinase activity"/>
    <property type="evidence" value="ECO:0007669"/>
    <property type="project" value="InterPro"/>
</dbReference>
<dbReference type="OrthoDB" id="191792at2759"/>
<feature type="domain" description="Protein kinase" evidence="2">
    <location>
        <begin position="159"/>
        <end position="472"/>
    </location>
</feature>
<dbReference type="GO" id="GO:0005524">
    <property type="term" value="F:ATP binding"/>
    <property type="evidence" value="ECO:0007669"/>
    <property type="project" value="InterPro"/>
</dbReference>
<dbReference type="SUPFAM" id="SSF56112">
    <property type="entry name" value="Protein kinase-like (PK-like)"/>
    <property type="match status" value="1"/>
</dbReference>
<evidence type="ECO:0000313" key="4">
    <source>
        <dbReference type="Proteomes" id="UP001165065"/>
    </source>
</evidence>
<gene>
    <name evidence="3" type="ORF">TrCOL_g5481</name>
</gene>
<evidence type="ECO:0000313" key="3">
    <source>
        <dbReference type="EMBL" id="GMI44151.1"/>
    </source>
</evidence>
<evidence type="ECO:0000259" key="2">
    <source>
        <dbReference type="PROSITE" id="PS50011"/>
    </source>
</evidence>
<protein>
    <recommendedName>
        <fullName evidence="2">Protein kinase domain-containing protein</fullName>
    </recommendedName>
</protein>
<sequence length="482" mass="52098">MSHTPNLNLRQSSNPNLLRTSTFLYAQPTITDFELLPGGILRGSVTSHPTISDGDIITTSECSKLKGKTATDLKEGTVVRTDSGSRYRLGKMKVKAGFFGGGRKGGGGREKEGKEGKEGKGVKKQVARSAVPFGRKKEPSTPTSTSTPTPEALTIPPLSNALIKVGSKTYCVVKNTSFKSPSGKSRIYFCYQSTNTATAFPPSDLSLSPAVTMGGSDVKSPQVVVKVTSNIDSMAREAKNYDRVNGIFSTLAATVVGAPEGQFVRKVKYERGIVTNKAFEKIETGGGERSALVLEKGDADLKIYTKQAFPIRGKALREILSGVALVVKRVGDAGLVWTDAKIENMVVKGGRVKGIDLESAVKAGSNPVDYSPEACPPEFAVDFLKNGGETFVVKRSYDSWSLGMLFYNIYTGRGYFEGKTAGTITKSLAVPNFEPDFRGIDDDNLRDLCEKLCRHEPKKRIGITRALLHPYFTQSGIGKWSF</sequence>
<name>A0A9W7GG76_9STRA</name>
<dbReference type="Pfam" id="PF00069">
    <property type="entry name" value="Pkinase"/>
    <property type="match status" value="1"/>
</dbReference>
<dbReference type="InterPro" id="IPR000719">
    <property type="entry name" value="Prot_kinase_dom"/>
</dbReference>
<feature type="region of interest" description="Disordered" evidence="1">
    <location>
        <begin position="100"/>
        <end position="154"/>
    </location>
</feature>
<dbReference type="AlphaFoldDB" id="A0A9W7GG76"/>
<keyword evidence="4" id="KW-1185">Reference proteome</keyword>
<dbReference type="InterPro" id="IPR011009">
    <property type="entry name" value="Kinase-like_dom_sf"/>
</dbReference>
<evidence type="ECO:0000256" key="1">
    <source>
        <dbReference type="SAM" id="MobiDB-lite"/>
    </source>
</evidence>
<dbReference type="SMART" id="SM00220">
    <property type="entry name" value="S_TKc"/>
    <property type="match status" value="1"/>
</dbReference>
<organism evidence="3 4">
    <name type="scientific">Triparma columacea</name>
    <dbReference type="NCBI Taxonomy" id="722753"/>
    <lineage>
        <taxon>Eukaryota</taxon>
        <taxon>Sar</taxon>
        <taxon>Stramenopiles</taxon>
        <taxon>Ochrophyta</taxon>
        <taxon>Bolidophyceae</taxon>
        <taxon>Parmales</taxon>
        <taxon>Triparmaceae</taxon>
        <taxon>Triparma</taxon>
    </lineage>
</organism>
<dbReference type="PANTHER" id="PTHR24362:SF309">
    <property type="entry name" value="PROTEIN KINASE DOMAIN-CONTAINING PROTEIN"/>
    <property type="match status" value="1"/>
</dbReference>
<feature type="compositionally biased region" description="Low complexity" evidence="1">
    <location>
        <begin position="140"/>
        <end position="150"/>
    </location>
</feature>